<protein>
    <submittedName>
        <fullName evidence="1">GemA protein</fullName>
    </submittedName>
</protein>
<gene>
    <name evidence="1" type="ORF">DC082_02900</name>
</gene>
<keyword evidence="2" id="KW-1185">Reference proteome</keyword>
<dbReference type="Pfam" id="PF06252">
    <property type="entry name" value="GemA"/>
    <property type="match status" value="1"/>
</dbReference>
<dbReference type="RefSeq" id="WP_109235673.1">
    <property type="nucleotide sequence ID" value="NZ_BMXZ01000001.1"/>
</dbReference>
<dbReference type="InterPro" id="IPR009363">
    <property type="entry name" value="Phage_Mu_Gp16"/>
</dbReference>
<name>A0A2U2AMR1_9GAMM</name>
<accession>A0A2U2AMR1</accession>
<dbReference type="AlphaFoldDB" id="A0A2U2AMR1"/>
<evidence type="ECO:0000313" key="2">
    <source>
        <dbReference type="Proteomes" id="UP000244948"/>
    </source>
</evidence>
<evidence type="ECO:0000313" key="1">
    <source>
        <dbReference type="EMBL" id="PWD84502.1"/>
    </source>
</evidence>
<dbReference type="EMBL" id="QEWR01000002">
    <property type="protein sequence ID" value="PWD84502.1"/>
    <property type="molecule type" value="Genomic_DNA"/>
</dbReference>
<comment type="caution">
    <text evidence="1">The sequence shown here is derived from an EMBL/GenBank/DDBJ whole genome shotgun (WGS) entry which is preliminary data.</text>
</comment>
<sequence length="134" mass="16070">MNKADRNKRIARIKIMQSKILGLSDRDNYEAFLYRLTQKRSTTEMTKEEQLLVIKEMDKLMFQENDRARKALKPMFRKLYAILKEQNLTWNYINGMAKQMFGVDRANWLSHDQLHRLVAALQTHANRKNNRKEI</sequence>
<proteinExistence type="predicted"/>
<dbReference type="Proteomes" id="UP000244948">
    <property type="component" value="Unassembled WGS sequence"/>
</dbReference>
<organism evidence="1 2">
    <name type="scientific">Ignatzschineria indica</name>
    <dbReference type="NCBI Taxonomy" id="472583"/>
    <lineage>
        <taxon>Bacteria</taxon>
        <taxon>Pseudomonadati</taxon>
        <taxon>Pseudomonadota</taxon>
        <taxon>Gammaproteobacteria</taxon>
        <taxon>Cardiobacteriales</taxon>
        <taxon>Ignatzschineriaceae</taxon>
        <taxon>Ignatzschineria</taxon>
    </lineage>
</organism>
<reference evidence="1 2" key="1">
    <citation type="journal article" date="2018" name="Genome Announc.">
        <title>Ignatzschineria cameli sp. nov., isolated from necrotic foot tissue of dromedaries (Camelus dromedarius) and associated maggots (Wohlfahrtia species) in Dubai.</title>
        <authorList>
            <person name="Tsang C.C."/>
            <person name="Tang J.Y."/>
            <person name="Fong J.Y."/>
            <person name="Kinne J."/>
            <person name="Lee H.H."/>
            <person name="Joseph M."/>
            <person name="Jose S."/>
            <person name="Schuster R.K."/>
            <person name="Tang Y."/>
            <person name="Sivakumar S."/>
            <person name="Chen J.H."/>
            <person name="Teng J.L."/>
            <person name="Lau S.K."/>
            <person name="Wernery U."/>
            <person name="Woo P.C."/>
        </authorList>
    </citation>
    <scope>NUCLEOTIDE SEQUENCE [LARGE SCALE GENOMIC DNA]</scope>
    <source>
        <strain evidence="1 2">KCTC 22643</strain>
    </source>
</reference>